<dbReference type="Pfam" id="PF12833">
    <property type="entry name" value="HTH_18"/>
    <property type="match status" value="1"/>
</dbReference>
<sequence>MIFDDFYLIFGTMTALIRTTSFIGFRELTRELGGDADAMLDRFHINPALLDDEDARLPLSALVGLLEHAANSLDCPDFGLRMAKYQDMQILGPIAVIALSCATVGQALTDIVRFISYHSPGIELELNTRDSQLTQWVITLNLPQVRYKRQMTELALGVALNAMKLLCGSNFAPYAVSLTSSSTLPPATYRRYFASRVLTGEAHNALVMTAEQLARPIEQQNYNLHRTLEDYLQQHSLQNGSDLVAQVNKLISRLLPTHRCRLPTVAEQLGLHPRVLQRRLAELDMHFDELLEGIRKELTEQYLAERHMPISQIAGLLGYSEQSVLNRACKRWFGLTPLAFRRKLLSMEASHNQH</sequence>
<organism evidence="5">
    <name type="scientific">Pseudomonas marincola</name>
    <dbReference type="NCBI Taxonomy" id="437900"/>
    <lineage>
        <taxon>Bacteria</taxon>
        <taxon>Pseudomonadati</taxon>
        <taxon>Pseudomonadota</taxon>
        <taxon>Gammaproteobacteria</taxon>
        <taxon>Pseudomonadales</taxon>
        <taxon>Pseudomonadaceae</taxon>
        <taxon>Pseudomonas</taxon>
    </lineage>
</organism>
<dbReference type="Gene3D" id="1.10.10.60">
    <property type="entry name" value="Homeodomain-like"/>
    <property type="match status" value="1"/>
</dbReference>
<gene>
    <name evidence="5" type="ORF">PMYSY11_2219</name>
</gene>
<dbReference type="Pfam" id="PF12625">
    <property type="entry name" value="Arabinose_bd"/>
    <property type="match status" value="1"/>
</dbReference>
<dbReference type="InterPro" id="IPR009057">
    <property type="entry name" value="Homeodomain-like_sf"/>
</dbReference>
<keyword evidence="2" id="KW-0238">DNA-binding</keyword>
<dbReference type="EMBL" id="LR215729">
    <property type="protein sequence ID" value="VEV97265.1"/>
    <property type="molecule type" value="Genomic_DNA"/>
</dbReference>
<dbReference type="PANTHER" id="PTHR47894">
    <property type="entry name" value="HTH-TYPE TRANSCRIPTIONAL REGULATOR GADX"/>
    <property type="match status" value="1"/>
</dbReference>
<name>A0A653E3J8_9PSED</name>
<evidence type="ECO:0000313" key="5">
    <source>
        <dbReference type="EMBL" id="VEV97265.1"/>
    </source>
</evidence>
<dbReference type="GO" id="GO:0000976">
    <property type="term" value="F:transcription cis-regulatory region binding"/>
    <property type="evidence" value="ECO:0007669"/>
    <property type="project" value="TreeGrafter"/>
</dbReference>
<keyword evidence="3" id="KW-0804">Transcription</keyword>
<dbReference type="InterPro" id="IPR032687">
    <property type="entry name" value="AraC-type_N"/>
</dbReference>
<evidence type="ECO:0000256" key="1">
    <source>
        <dbReference type="ARBA" id="ARBA00023015"/>
    </source>
</evidence>
<evidence type="ECO:0000259" key="4">
    <source>
        <dbReference type="PROSITE" id="PS01124"/>
    </source>
</evidence>
<evidence type="ECO:0000256" key="2">
    <source>
        <dbReference type="ARBA" id="ARBA00023125"/>
    </source>
</evidence>
<protein>
    <submittedName>
        <fullName evidence="5">AraC family transcriptional regulator</fullName>
    </submittedName>
</protein>
<dbReference type="SUPFAM" id="SSF46689">
    <property type="entry name" value="Homeodomain-like"/>
    <property type="match status" value="1"/>
</dbReference>
<dbReference type="AlphaFoldDB" id="A0A653E3J8"/>
<dbReference type="PROSITE" id="PS01124">
    <property type="entry name" value="HTH_ARAC_FAMILY_2"/>
    <property type="match status" value="1"/>
</dbReference>
<dbReference type="GO" id="GO:0005829">
    <property type="term" value="C:cytosol"/>
    <property type="evidence" value="ECO:0007669"/>
    <property type="project" value="TreeGrafter"/>
</dbReference>
<evidence type="ECO:0000256" key="3">
    <source>
        <dbReference type="ARBA" id="ARBA00023163"/>
    </source>
</evidence>
<reference evidence="5" key="1">
    <citation type="submission" date="2019-02" db="EMBL/GenBank/DDBJ databases">
        <authorList>
            <consortium name="Genoscope - CEA"/>
            <person name="William W."/>
        </authorList>
    </citation>
    <scope>NUCLEOTIDE SEQUENCE [LARGE SCALE GENOMIC DNA]</scope>
    <source>
        <strain evidence="5">YSy11</strain>
    </source>
</reference>
<dbReference type="PANTHER" id="PTHR47894:SF4">
    <property type="entry name" value="HTH-TYPE TRANSCRIPTIONAL REGULATOR GADX"/>
    <property type="match status" value="1"/>
</dbReference>
<dbReference type="GO" id="GO:0003700">
    <property type="term" value="F:DNA-binding transcription factor activity"/>
    <property type="evidence" value="ECO:0007669"/>
    <property type="project" value="InterPro"/>
</dbReference>
<feature type="domain" description="HTH araC/xylS-type" evidence="4">
    <location>
        <begin position="245"/>
        <end position="343"/>
    </location>
</feature>
<proteinExistence type="predicted"/>
<keyword evidence="1" id="KW-0805">Transcription regulation</keyword>
<dbReference type="InterPro" id="IPR018060">
    <property type="entry name" value="HTH_AraC"/>
</dbReference>
<accession>A0A653E3J8</accession>
<dbReference type="SMART" id="SM00342">
    <property type="entry name" value="HTH_ARAC"/>
    <property type="match status" value="1"/>
</dbReference>